<dbReference type="AlphaFoldDB" id="A0AAN9B8T0"/>
<feature type="signal peptide" evidence="2">
    <location>
        <begin position="1"/>
        <end position="29"/>
    </location>
</feature>
<evidence type="ECO:0000313" key="4">
    <source>
        <dbReference type="EMBL" id="KAK7099295.1"/>
    </source>
</evidence>
<dbReference type="SMART" id="SM00235">
    <property type="entry name" value="ZnMc"/>
    <property type="match status" value="1"/>
</dbReference>
<comment type="caution">
    <text evidence="4">The sequence shown here is derived from an EMBL/GenBank/DDBJ whole genome shotgun (WGS) entry which is preliminary data.</text>
</comment>
<dbReference type="GO" id="GO:0004222">
    <property type="term" value="F:metalloendopeptidase activity"/>
    <property type="evidence" value="ECO:0007669"/>
    <property type="project" value="InterPro"/>
</dbReference>
<feature type="chain" id="PRO_5042842160" description="Peptidase M12A domain-containing protein" evidence="2">
    <location>
        <begin position="30"/>
        <end position="140"/>
    </location>
</feature>
<dbReference type="Proteomes" id="UP001374579">
    <property type="component" value="Unassembled WGS sequence"/>
</dbReference>
<dbReference type="PROSITE" id="PS51864">
    <property type="entry name" value="ASTACIN"/>
    <property type="match status" value="1"/>
</dbReference>
<accession>A0AAN9B8T0</accession>
<evidence type="ECO:0000313" key="5">
    <source>
        <dbReference type="Proteomes" id="UP001374579"/>
    </source>
</evidence>
<organism evidence="4 5">
    <name type="scientific">Littorina saxatilis</name>
    <dbReference type="NCBI Taxonomy" id="31220"/>
    <lineage>
        <taxon>Eukaryota</taxon>
        <taxon>Metazoa</taxon>
        <taxon>Spiralia</taxon>
        <taxon>Lophotrochozoa</taxon>
        <taxon>Mollusca</taxon>
        <taxon>Gastropoda</taxon>
        <taxon>Caenogastropoda</taxon>
        <taxon>Littorinimorpha</taxon>
        <taxon>Littorinoidea</taxon>
        <taxon>Littorinidae</taxon>
        <taxon>Littorina</taxon>
    </lineage>
</organism>
<dbReference type="EMBL" id="JBAMIC010000012">
    <property type="protein sequence ID" value="KAK7099295.1"/>
    <property type="molecule type" value="Genomic_DNA"/>
</dbReference>
<dbReference type="SUPFAM" id="SSF55486">
    <property type="entry name" value="Metalloproteases ('zincins'), catalytic domain"/>
    <property type="match status" value="1"/>
</dbReference>
<dbReference type="InterPro" id="IPR006026">
    <property type="entry name" value="Peptidase_Metallo"/>
</dbReference>
<dbReference type="PANTHER" id="PTHR10127:SF850">
    <property type="entry name" value="METALLOENDOPEPTIDASE"/>
    <property type="match status" value="1"/>
</dbReference>
<dbReference type="Gene3D" id="3.40.390.10">
    <property type="entry name" value="Collagenase (Catalytic Domain)"/>
    <property type="match status" value="1"/>
</dbReference>
<keyword evidence="2" id="KW-0732">Signal</keyword>
<name>A0AAN9B8T0_9CAEN</name>
<evidence type="ECO:0000259" key="3">
    <source>
        <dbReference type="PROSITE" id="PS51864"/>
    </source>
</evidence>
<evidence type="ECO:0000256" key="2">
    <source>
        <dbReference type="SAM" id="SignalP"/>
    </source>
</evidence>
<dbReference type="PANTHER" id="PTHR10127">
    <property type="entry name" value="DISCOIDIN, CUB, EGF, LAMININ , AND ZINC METALLOPROTEASE DOMAIN CONTAINING"/>
    <property type="match status" value="1"/>
</dbReference>
<dbReference type="GO" id="GO:0006508">
    <property type="term" value="P:proteolysis"/>
    <property type="evidence" value="ECO:0007669"/>
    <property type="project" value="InterPro"/>
</dbReference>
<dbReference type="InterPro" id="IPR001506">
    <property type="entry name" value="Peptidase_M12A"/>
</dbReference>
<dbReference type="InterPro" id="IPR024079">
    <property type="entry name" value="MetalloPept_cat_dom_sf"/>
</dbReference>
<keyword evidence="5" id="KW-1185">Reference proteome</keyword>
<proteinExistence type="predicted"/>
<dbReference type="Pfam" id="PF01400">
    <property type="entry name" value="Astacin"/>
    <property type="match status" value="1"/>
</dbReference>
<protein>
    <recommendedName>
        <fullName evidence="3">Peptidase M12A domain-containing protein</fullName>
    </recommendedName>
</protein>
<feature type="domain" description="Peptidase M12A" evidence="3">
    <location>
        <begin position="36"/>
        <end position="140"/>
    </location>
</feature>
<gene>
    <name evidence="4" type="ORF">V1264_003451</name>
</gene>
<evidence type="ECO:0000256" key="1">
    <source>
        <dbReference type="PROSITE-ProRule" id="PRU01211"/>
    </source>
</evidence>
<sequence>MSQSKNITRTVKLILGVVLFLSGLTSVEASVWRTRRAIATADPDNRWTNGEIFYQLSPTLQGNLSALKQAMADWERHTCIRFLPASPNTRDKLLITEGNGVVCASYLGSKVGEQELVLGRQCREVGIVFNPVYYPVLSPL</sequence>
<comment type="caution">
    <text evidence="1">Lacks conserved residue(s) required for the propagation of feature annotation.</text>
</comment>
<dbReference type="GO" id="GO:0008270">
    <property type="term" value="F:zinc ion binding"/>
    <property type="evidence" value="ECO:0007669"/>
    <property type="project" value="InterPro"/>
</dbReference>
<reference evidence="4 5" key="1">
    <citation type="submission" date="2024-02" db="EMBL/GenBank/DDBJ databases">
        <title>Chromosome-scale genome assembly of the rough periwinkle Littorina saxatilis.</title>
        <authorList>
            <person name="De Jode A."/>
            <person name="Faria R."/>
            <person name="Formenti G."/>
            <person name="Sims Y."/>
            <person name="Smith T.P."/>
            <person name="Tracey A."/>
            <person name="Wood J.M.D."/>
            <person name="Zagrodzka Z.B."/>
            <person name="Johannesson K."/>
            <person name="Butlin R.K."/>
            <person name="Leder E.H."/>
        </authorList>
    </citation>
    <scope>NUCLEOTIDE SEQUENCE [LARGE SCALE GENOMIC DNA]</scope>
    <source>
        <strain evidence="4">Snail1</strain>
        <tissue evidence="4">Muscle</tissue>
    </source>
</reference>